<feature type="domain" description="Cellulose-binding Sde182 nucleoside hydrolase-like" evidence="2">
    <location>
        <begin position="29"/>
        <end position="297"/>
    </location>
</feature>
<reference evidence="4" key="1">
    <citation type="submission" date="2013-12" db="EMBL/GenBank/DDBJ databases">
        <authorList>
            <person name="Genoscope - CEA"/>
        </authorList>
    </citation>
    <scope>NUCLEOTIDE SEQUENCE</scope>
    <source>
        <strain evidence="4">CBS 1993</strain>
    </source>
</reference>
<dbReference type="OrthoDB" id="3592035at2759"/>
<dbReference type="STRING" id="1382522.W6MRZ2"/>
<feature type="chain" id="PRO_5004878834" description="DUF1593 domain-containing protein" evidence="1">
    <location>
        <begin position="20"/>
        <end position="499"/>
    </location>
</feature>
<dbReference type="InterPro" id="IPR013783">
    <property type="entry name" value="Ig-like_fold"/>
</dbReference>
<dbReference type="HOGENOM" id="CLU_029266_0_0_1"/>
<dbReference type="GO" id="GO:0016799">
    <property type="term" value="F:hydrolase activity, hydrolyzing N-glycosyl compounds"/>
    <property type="evidence" value="ECO:0007669"/>
    <property type="project" value="InterPro"/>
</dbReference>
<keyword evidence="5" id="KW-1185">Reference proteome</keyword>
<feature type="domain" description="Cellulose-binding Sde182 C-terminal" evidence="3">
    <location>
        <begin position="383"/>
        <end position="484"/>
    </location>
</feature>
<dbReference type="Pfam" id="PF07632">
    <property type="entry name" value="Sde182_NH-like"/>
    <property type="match status" value="1"/>
</dbReference>
<dbReference type="RefSeq" id="XP_022461511.1">
    <property type="nucleotide sequence ID" value="XM_022602129.1"/>
</dbReference>
<dbReference type="Gene3D" id="2.60.40.10">
    <property type="entry name" value="Immunoglobulins"/>
    <property type="match status" value="1"/>
</dbReference>
<evidence type="ECO:0008006" key="6">
    <source>
        <dbReference type="Google" id="ProtNLM"/>
    </source>
</evidence>
<dbReference type="Pfam" id="PF21027">
    <property type="entry name" value="Sde0182_C"/>
    <property type="match status" value="1"/>
</dbReference>
<feature type="signal peptide" evidence="1">
    <location>
        <begin position="1"/>
        <end position="19"/>
    </location>
</feature>
<dbReference type="InterPro" id="IPR011483">
    <property type="entry name" value="Sde182_NH-like"/>
</dbReference>
<evidence type="ECO:0000259" key="2">
    <source>
        <dbReference type="Pfam" id="PF07632"/>
    </source>
</evidence>
<accession>W6MRZ2</accession>
<sequence>MIKYSIIACAALLFTLIQAQLVVKDVKPRAFILTDISNEPDDAESLVRALLYSNEIDYKGIVATTSYWLNDTIHVEDIYPILDAYEKDHSNLLKHSPHFPTADYLRSIVSSGHPVYGTLAFDFPKISEGAANLIKAVDATPDTEKIWILMWGGAGVLAESLNEISKTKSKKYVERFVEKLRVYSISDQDDAGSWIRLTYPRLFYIASIHGWNQYALSSWVGISGDLYNSYDSGGPDINFVSKEWISKNIQKAGGNLGTVYPDYMFIMEGDTPSLLHIIPNGLNDPENPKHGGWGGRYDVVDISGRLNHYAGVTDNVVGLNGITHLSDKATIWRWREDVQNDFAARMQWTVKSFESANHAPVVIVNGSESVKPLELQVETGSEVYLDATASYDLDSGRDGKLSFKWFQYRDASATMSNAQKEVAAIDINSSEGKAHFTVPDLKAACYNVLGKYLGDDHCYSYHIILEVTDAGSPPMKSYRRVILHTKPKKQEEESKHDEL</sequence>
<dbReference type="Gene3D" id="3.90.245.10">
    <property type="entry name" value="Ribonucleoside hydrolase-like"/>
    <property type="match status" value="1"/>
</dbReference>
<proteinExistence type="predicted"/>
<evidence type="ECO:0000256" key="1">
    <source>
        <dbReference type="SAM" id="SignalP"/>
    </source>
</evidence>
<dbReference type="Proteomes" id="UP000019384">
    <property type="component" value="Unassembled WGS sequence"/>
</dbReference>
<protein>
    <recommendedName>
        <fullName evidence="6">DUF1593 domain-containing protein</fullName>
    </recommendedName>
</protein>
<evidence type="ECO:0000259" key="3">
    <source>
        <dbReference type="Pfam" id="PF21027"/>
    </source>
</evidence>
<dbReference type="EMBL" id="HG793131">
    <property type="protein sequence ID" value="CDK29526.1"/>
    <property type="molecule type" value="Genomic_DNA"/>
</dbReference>
<dbReference type="InterPro" id="IPR048527">
    <property type="entry name" value="Sde182_C"/>
</dbReference>
<keyword evidence="1" id="KW-0732">Signal</keyword>
<evidence type="ECO:0000313" key="4">
    <source>
        <dbReference type="EMBL" id="CDK29526.1"/>
    </source>
</evidence>
<dbReference type="AlphaFoldDB" id="W6MRZ2"/>
<evidence type="ECO:0000313" key="5">
    <source>
        <dbReference type="Proteomes" id="UP000019384"/>
    </source>
</evidence>
<dbReference type="GeneID" id="34522899"/>
<organism evidence="4 5">
    <name type="scientific">Kuraishia capsulata CBS 1993</name>
    <dbReference type="NCBI Taxonomy" id="1382522"/>
    <lineage>
        <taxon>Eukaryota</taxon>
        <taxon>Fungi</taxon>
        <taxon>Dikarya</taxon>
        <taxon>Ascomycota</taxon>
        <taxon>Saccharomycotina</taxon>
        <taxon>Pichiomycetes</taxon>
        <taxon>Pichiales</taxon>
        <taxon>Pichiaceae</taxon>
        <taxon>Kuraishia</taxon>
    </lineage>
</organism>
<gene>
    <name evidence="4" type="ORF">KUCA_T00005518001</name>
</gene>
<name>W6MRZ2_9ASCO</name>
<dbReference type="InterPro" id="IPR036452">
    <property type="entry name" value="Ribo_hydro-like"/>
</dbReference>
<reference evidence="4" key="2">
    <citation type="submission" date="2014-02" db="EMBL/GenBank/DDBJ databases">
        <title>Complete DNA sequence of /Kuraishia capsulata/ illustrates novel genomic features among budding yeasts (/Saccharomycotina/).</title>
        <authorList>
            <person name="Morales L."/>
            <person name="Noel B."/>
            <person name="Porcel B."/>
            <person name="Marcet-Houben M."/>
            <person name="Hullo M-F."/>
            <person name="Sacerdot C."/>
            <person name="Tekaia F."/>
            <person name="Leh-Louis V."/>
            <person name="Despons L."/>
            <person name="Khanna V."/>
            <person name="Aury J-M."/>
            <person name="Barbe V."/>
            <person name="Couloux A."/>
            <person name="Labadie K."/>
            <person name="Pelletier E."/>
            <person name="Souciet J-L."/>
            <person name="Boekhout T."/>
            <person name="Gabaldon T."/>
            <person name="Wincker P."/>
            <person name="Dujon B."/>
        </authorList>
    </citation>
    <scope>NUCLEOTIDE SEQUENCE</scope>
    <source>
        <strain evidence="4">CBS 1993</strain>
    </source>
</reference>